<evidence type="ECO:0000313" key="4">
    <source>
        <dbReference type="EMBL" id="RUO30396.1"/>
    </source>
</evidence>
<comment type="caution">
    <text evidence="4">The sequence shown here is derived from an EMBL/GenBank/DDBJ whole genome shotgun (WGS) entry which is preliminary data.</text>
</comment>
<dbReference type="RefSeq" id="WP_126799877.1">
    <property type="nucleotide sequence ID" value="NZ_PIPO01000006.1"/>
</dbReference>
<dbReference type="Proteomes" id="UP000287823">
    <property type="component" value="Unassembled WGS sequence"/>
</dbReference>
<feature type="compositionally biased region" description="Low complexity" evidence="2">
    <location>
        <begin position="40"/>
        <end position="60"/>
    </location>
</feature>
<dbReference type="EMBL" id="PIPO01000006">
    <property type="protein sequence ID" value="RUO30396.1"/>
    <property type="molecule type" value="Genomic_DNA"/>
</dbReference>
<feature type="region of interest" description="Disordered" evidence="2">
    <location>
        <begin position="19"/>
        <end position="61"/>
    </location>
</feature>
<feature type="coiled-coil region" evidence="1">
    <location>
        <begin position="246"/>
        <end position="273"/>
    </location>
</feature>
<evidence type="ECO:0000256" key="3">
    <source>
        <dbReference type="SAM" id="SignalP"/>
    </source>
</evidence>
<dbReference type="PANTHER" id="PTHR33361">
    <property type="entry name" value="GLR0591 PROTEIN"/>
    <property type="match status" value="1"/>
</dbReference>
<dbReference type="PANTHER" id="PTHR33361:SF16">
    <property type="entry name" value="DUF885 DOMAIN-CONTAINING PROTEIN"/>
    <property type="match status" value="1"/>
</dbReference>
<dbReference type="AlphaFoldDB" id="A0A432WDC9"/>
<gene>
    <name evidence="4" type="ORF">CWE14_13610</name>
</gene>
<keyword evidence="3" id="KW-0732">Signal</keyword>
<sequence>MHKSILAATLLALLAGCQDAPDTSSAPAGQQNAQDHAEAGSETGSEASSEAQSDQSASDAETARLNSWFDEKFEEQLQQSPLRLTMLGRKDRYDEIDDVSREAEREQFAWLESTAEELQANFDYDLLDDDGKISYDLWMFQYELARDGMPFLEHGYSFDQMRGAHSFLPQVLLAYHGVDNQGDMEAYNSRIRGIGGAIEELLSQAQAAAEDDRRPPRFAYDHVIRQSKALIDGAPFSDSDNEAPIYADAKRKVDELREQEEISAEQADQLLSETRAALTEDFAPAYQSLIDWLESDRENTEVNTVGVSRHADGEDYYNYMLRVSTTTELTADEIHQIGLDEVDRITGEMNAIREQVGFDGDLQAFFEFIRTDERFFFPDTDEGREAYLQQSRDFLDNIADKLPEFFGRLPKADLVVRRVEPYREQDGAPQHYYPGSPDGSRSGVYYAHLSDMNAMPKNEMEAIAYHEGNPGHHMQISIAQELEDVPQFRTQARFTVYSEGWALYSEPLAKEMGGYEDPYSDFGRLVTEIWRAVRLVVDTGMHAKGWTEEDAVEYFSSHTPVPEAAVRSEVQRYLVMPGQATSYKIGMMKIQQLRAWAEQELGDDFDIRGFHDTVLGGGALPLPLLERQVQNWVREQQS</sequence>
<protein>
    <submittedName>
        <fullName evidence="4">DUF885 domain-containing protein</fullName>
    </submittedName>
</protein>
<reference evidence="4 5" key="1">
    <citation type="journal article" date="2011" name="Front. Microbiol.">
        <title>Genomic signatures of strain selection and enhancement in Bacillus atrophaeus var. globigii, a historical biowarfare simulant.</title>
        <authorList>
            <person name="Gibbons H.S."/>
            <person name="Broomall S.M."/>
            <person name="McNew L.A."/>
            <person name="Daligault H."/>
            <person name="Chapman C."/>
            <person name="Bruce D."/>
            <person name="Karavis M."/>
            <person name="Krepps M."/>
            <person name="McGregor P.A."/>
            <person name="Hong C."/>
            <person name="Park K.H."/>
            <person name="Akmal A."/>
            <person name="Feldman A."/>
            <person name="Lin J.S."/>
            <person name="Chang W.E."/>
            <person name="Higgs B.W."/>
            <person name="Demirev P."/>
            <person name="Lindquist J."/>
            <person name="Liem A."/>
            <person name="Fochler E."/>
            <person name="Read T.D."/>
            <person name="Tapia R."/>
            <person name="Johnson S."/>
            <person name="Bishop-Lilly K.A."/>
            <person name="Detter C."/>
            <person name="Han C."/>
            <person name="Sozhamannan S."/>
            <person name="Rosenzweig C.N."/>
            <person name="Skowronski E.W."/>
        </authorList>
    </citation>
    <scope>NUCLEOTIDE SEQUENCE [LARGE SCALE GENOMIC DNA]</scope>
    <source>
        <strain evidence="4 5">Y4G10-17</strain>
    </source>
</reference>
<accession>A0A432WDC9</accession>
<keyword evidence="1" id="KW-0175">Coiled coil</keyword>
<dbReference type="Pfam" id="PF05960">
    <property type="entry name" value="DUF885"/>
    <property type="match status" value="1"/>
</dbReference>
<organism evidence="4 5">
    <name type="scientific">Aliidiomarina soli</name>
    <dbReference type="NCBI Taxonomy" id="1928574"/>
    <lineage>
        <taxon>Bacteria</taxon>
        <taxon>Pseudomonadati</taxon>
        <taxon>Pseudomonadota</taxon>
        <taxon>Gammaproteobacteria</taxon>
        <taxon>Alteromonadales</taxon>
        <taxon>Idiomarinaceae</taxon>
        <taxon>Aliidiomarina</taxon>
    </lineage>
</organism>
<evidence type="ECO:0000313" key="5">
    <source>
        <dbReference type="Proteomes" id="UP000287823"/>
    </source>
</evidence>
<feature type="compositionally biased region" description="Polar residues" evidence="2">
    <location>
        <begin position="21"/>
        <end position="34"/>
    </location>
</feature>
<evidence type="ECO:0000256" key="2">
    <source>
        <dbReference type="SAM" id="MobiDB-lite"/>
    </source>
</evidence>
<dbReference type="PROSITE" id="PS51257">
    <property type="entry name" value="PROKAR_LIPOPROTEIN"/>
    <property type="match status" value="1"/>
</dbReference>
<evidence type="ECO:0000256" key="1">
    <source>
        <dbReference type="SAM" id="Coils"/>
    </source>
</evidence>
<name>A0A432WDC9_9GAMM</name>
<keyword evidence="5" id="KW-1185">Reference proteome</keyword>
<feature type="signal peptide" evidence="3">
    <location>
        <begin position="1"/>
        <end position="20"/>
    </location>
</feature>
<dbReference type="InterPro" id="IPR010281">
    <property type="entry name" value="DUF885"/>
</dbReference>
<proteinExistence type="predicted"/>
<feature type="chain" id="PRO_5019537639" evidence="3">
    <location>
        <begin position="21"/>
        <end position="638"/>
    </location>
</feature>